<dbReference type="Proteomes" id="UP000594260">
    <property type="component" value="Unplaced"/>
</dbReference>
<accession>A0A7M7KY59</accession>
<organism evidence="3 4">
    <name type="scientific">Varroa destructor</name>
    <name type="common">Honeybee mite</name>
    <dbReference type="NCBI Taxonomy" id="109461"/>
    <lineage>
        <taxon>Eukaryota</taxon>
        <taxon>Metazoa</taxon>
        <taxon>Ecdysozoa</taxon>
        <taxon>Arthropoda</taxon>
        <taxon>Chelicerata</taxon>
        <taxon>Arachnida</taxon>
        <taxon>Acari</taxon>
        <taxon>Parasitiformes</taxon>
        <taxon>Mesostigmata</taxon>
        <taxon>Gamasina</taxon>
        <taxon>Dermanyssoidea</taxon>
        <taxon>Varroidae</taxon>
        <taxon>Varroa</taxon>
    </lineage>
</organism>
<dbReference type="InParanoid" id="A0A7M7KY59"/>
<dbReference type="InterPro" id="IPR026095">
    <property type="entry name" value="Myb/SANT-like_DNA-bd_dom_prot"/>
</dbReference>
<reference evidence="3" key="1">
    <citation type="submission" date="2021-01" db="UniProtKB">
        <authorList>
            <consortium name="EnsemblMetazoa"/>
        </authorList>
    </citation>
    <scope>IDENTIFICATION</scope>
</reference>
<dbReference type="OrthoDB" id="6507007at2759"/>
<dbReference type="InterPro" id="IPR044822">
    <property type="entry name" value="Myb_DNA-bind_4"/>
</dbReference>
<dbReference type="GeneID" id="111255155"/>
<dbReference type="PANTHER" id="PTHR22666:SF3">
    <property type="entry name" value="MYB_SANT-LIKE DNA-BINDING DOMAIN-CONTAINING PROTEIN 1"/>
    <property type="match status" value="1"/>
</dbReference>
<dbReference type="EnsemblMetazoa" id="XM_022816817">
    <property type="protein sequence ID" value="XP_022672552"/>
    <property type="gene ID" value="LOC111255155"/>
</dbReference>
<feature type="region of interest" description="Disordered" evidence="1">
    <location>
        <begin position="437"/>
        <end position="457"/>
    </location>
</feature>
<dbReference type="GO" id="GO:0016604">
    <property type="term" value="C:nuclear body"/>
    <property type="evidence" value="ECO:0007669"/>
    <property type="project" value="TreeGrafter"/>
</dbReference>
<dbReference type="Gene3D" id="1.10.10.60">
    <property type="entry name" value="Homeodomain-like"/>
    <property type="match status" value="1"/>
</dbReference>
<dbReference type="AlphaFoldDB" id="A0A7M7KY59"/>
<feature type="domain" description="Myb/SANT-like DNA-binding" evidence="2">
    <location>
        <begin position="87"/>
        <end position="171"/>
    </location>
</feature>
<dbReference type="Pfam" id="PF13837">
    <property type="entry name" value="Myb_DNA-bind_4"/>
    <property type="match status" value="1"/>
</dbReference>
<proteinExistence type="predicted"/>
<feature type="region of interest" description="Disordered" evidence="1">
    <location>
        <begin position="333"/>
        <end position="363"/>
    </location>
</feature>
<dbReference type="PANTHER" id="PTHR22666">
    <property type="entry name" value="MYB_SANT-LIKE DNA-BINDING DOMAIN-CONTAINING PROTEIN 1"/>
    <property type="match status" value="1"/>
</dbReference>
<evidence type="ECO:0000313" key="4">
    <source>
        <dbReference type="Proteomes" id="UP000594260"/>
    </source>
</evidence>
<sequence length="543" mass="57213">MEELASASQVMLQLCQPGGPLSLGGAGSAGALGGLAVGVGGLVSSTGPNGSPSASAGCPLNAASPGATSGNGSPGEPLGSPLVVRRRRQWRESETMLFIRSWERHHEALKSHRRNAHIYEKMRDELSANGLSVTTQQIRVKIDNLTQAYRRTMRGAPLRGGDIRWFQYMHRFLGDNFVYQSDSSDEPVALVCPKRSSSAIVSSQSSGSTGPQLTGAAGAADLPDPLGPTAAGRDAEISSSLKPPRITGSEPSSEVTSSYVDEERNCSTTPLSSCSSGSAVLQALQTSLAVHASVTAASPETTTPTPASSSLNSNCGIGKESINIDNDAFPCKESNIDGSSSNNNNNKNNDNGINGNTSAPTINNHIDNLIQGAKETEQRGGDLDTEEEMAEDTKRPLAVLPPIPPALPGLHNLPLSLSLDPVVVSAKKFLRLNSAASSANSGSLANGSAIHSDSIRRPGTCGNVVRKKCCHHPDVLSRKLVSSVERMLQAQLLVAQQALVSQQQLQQAILGQQQLMQCLVALQDSSNHRQQQQQQQQQRDNTS</sequence>
<feature type="region of interest" description="Disordered" evidence="1">
    <location>
        <begin position="200"/>
        <end position="274"/>
    </location>
</feature>
<dbReference type="RefSeq" id="XP_022672552.1">
    <property type="nucleotide sequence ID" value="XM_022816817.1"/>
</dbReference>
<feature type="compositionally biased region" description="Low complexity" evidence="1">
    <location>
        <begin position="437"/>
        <end position="449"/>
    </location>
</feature>
<dbReference type="KEGG" id="vde:111255155"/>
<dbReference type="GO" id="GO:0045893">
    <property type="term" value="P:positive regulation of DNA-templated transcription"/>
    <property type="evidence" value="ECO:0007669"/>
    <property type="project" value="TreeGrafter"/>
</dbReference>
<feature type="compositionally biased region" description="Low complexity" evidence="1">
    <location>
        <begin position="336"/>
        <end position="356"/>
    </location>
</feature>
<name>A0A7M7KY59_VARDE</name>
<keyword evidence="4" id="KW-1185">Reference proteome</keyword>
<evidence type="ECO:0000256" key="1">
    <source>
        <dbReference type="SAM" id="MobiDB-lite"/>
    </source>
</evidence>
<feature type="region of interest" description="Disordered" evidence="1">
    <location>
        <begin position="47"/>
        <end position="80"/>
    </location>
</feature>
<evidence type="ECO:0000259" key="2">
    <source>
        <dbReference type="Pfam" id="PF13837"/>
    </source>
</evidence>
<feature type="compositionally biased region" description="Polar residues" evidence="1">
    <location>
        <begin position="249"/>
        <end position="259"/>
    </location>
</feature>
<protein>
    <recommendedName>
        <fullName evidence="2">Myb/SANT-like DNA-binding domain-containing protein</fullName>
    </recommendedName>
</protein>
<evidence type="ECO:0000313" key="3">
    <source>
        <dbReference type="EnsemblMetazoa" id="XP_022672552"/>
    </source>
</evidence>